<keyword evidence="3 6" id="KW-0812">Transmembrane</keyword>
<keyword evidence="4 6" id="KW-1133">Transmembrane helix</keyword>
<dbReference type="GO" id="GO:0015920">
    <property type="term" value="P:lipopolysaccharide transport"/>
    <property type="evidence" value="ECO:0007669"/>
    <property type="project" value="TreeGrafter"/>
</dbReference>
<dbReference type="STRING" id="93684.SAMN05421853_10376"/>
<keyword evidence="5 6" id="KW-0472">Membrane</keyword>
<evidence type="ECO:0000256" key="5">
    <source>
        <dbReference type="ARBA" id="ARBA00023136"/>
    </source>
</evidence>
<dbReference type="EMBL" id="FOXV01000003">
    <property type="protein sequence ID" value="SFQ25717.1"/>
    <property type="molecule type" value="Genomic_DNA"/>
</dbReference>
<evidence type="ECO:0000256" key="1">
    <source>
        <dbReference type="ARBA" id="ARBA00004651"/>
    </source>
</evidence>
<feature type="transmembrane region" description="Helical" evidence="6">
    <location>
        <begin position="327"/>
        <end position="346"/>
    </location>
</feature>
<dbReference type="PANTHER" id="PTHR33529:SF6">
    <property type="entry name" value="YJGP_YJGQ FAMILY PERMEASE"/>
    <property type="match status" value="1"/>
</dbReference>
<keyword evidence="8" id="KW-1185">Reference proteome</keyword>
<evidence type="ECO:0000256" key="4">
    <source>
        <dbReference type="ARBA" id="ARBA00022989"/>
    </source>
</evidence>
<dbReference type="AlphaFoldDB" id="A0A1I5X1Z5"/>
<dbReference type="GO" id="GO:0043190">
    <property type="term" value="C:ATP-binding cassette (ABC) transporter complex"/>
    <property type="evidence" value="ECO:0007669"/>
    <property type="project" value="TreeGrafter"/>
</dbReference>
<reference evidence="8" key="1">
    <citation type="submission" date="2016-10" db="EMBL/GenBank/DDBJ databases">
        <authorList>
            <person name="Varghese N."/>
            <person name="Submissions S."/>
        </authorList>
    </citation>
    <scope>NUCLEOTIDE SEQUENCE [LARGE SCALE GENOMIC DNA]</scope>
    <source>
        <strain evidence="8">JCM 10271</strain>
    </source>
</reference>
<dbReference type="InterPro" id="IPR005495">
    <property type="entry name" value="LptG/LptF_permease"/>
</dbReference>
<proteinExistence type="predicted"/>
<evidence type="ECO:0000256" key="3">
    <source>
        <dbReference type="ARBA" id="ARBA00022692"/>
    </source>
</evidence>
<feature type="transmembrane region" description="Helical" evidence="6">
    <location>
        <begin position="301"/>
        <end position="321"/>
    </location>
</feature>
<gene>
    <name evidence="7" type="ORF">SAMN05421853_10376</name>
</gene>
<evidence type="ECO:0000313" key="7">
    <source>
        <dbReference type="EMBL" id="SFQ25717.1"/>
    </source>
</evidence>
<organism evidence="7 8">
    <name type="scientific">Roseivivax halotolerans</name>
    <dbReference type="NCBI Taxonomy" id="93684"/>
    <lineage>
        <taxon>Bacteria</taxon>
        <taxon>Pseudomonadati</taxon>
        <taxon>Pseudomonadota</taxon>
        <taxon>Alphaproteobacteria</taxon>
        <taxon>Rhodobacterales</taxon>
        <taxon>Roseobacteraceae</taxon>
        <taxon>Roseivivax</taxon>
    </lineage>
</organism>
<keyword evidence="2" id="KW-1003">Cell membrane</keyword>
<name>A0A1I5X1Z5_9RHOB</name>
<dbReference type="Proteomes" id="UP000243106">
    <property type="component" value="Unassembled WGS sequence"/>
</dbReference>
<evidence type="ECO:0000256" key="2">
    <source>
        <dbReference type="ARBA" id="ARBA00022475"/>
    </source>
</evidence>
<evidence type="ECO:0000256" key="6">
    <source>
        <dbReference type="SAM" id="Phobius"/>
    </source>
</evidence>
<dbReference type="Pfam" id="PF03739">
    <property type="entry name" value="LptF_LptG"/>
    <property type="match status" value="1"/>
</dbReference>
<protein>
    <submittedName>
        <fullName evidence="7">Lipopolysaccharide export system permease protein</fullName>
    </submittedName>
</protein>
<sequence length="364" mass="39704">MVLFGFFALVLVSVYWVNQAVILFEQLVSEGHSANVVLEFTALSLPSTIVRVLPLAAFVAALYLTQRLISDSEMTVVQSMGYSPWRLARPVAVFGCLVAFMMLILTHVLVPQSLEQLRLREAEISNAASARLLREGVFLSPASGVTFYIREITPDGELRDVFLSDRRQAGREVTYTADRAFVIGNGNEPANLVMVRGLAQTLDLETDTLSTTTFADLTYSVSSLIEESGLGRQRLESTSSWAMLSNFSGVMERTGERPAELLVALYQRVQQPLLAMVGALLGFSALLTGEFSRFGVARQMFMAVGLVVVVYFFESAVAGGAEASVGAATTIFVPSLVGFGMVAYLLHKASRTRKPRHRRAEAPA</sequence>
<dbReference type="PANTHER" id="PTHR33529">
    <property type="entry name" value="SLR0882 PROTEIN-RELATED"/>
    <property type="match status" value="1"/>
</dbReference>
<comment type="subcellular location">
    <subcellularLocation>
        <location evidence="1">Cell membrane</location>
        <topology evidence="1">Multi-pass membrane protein</topology>
    </subcellularLocation>
</comment>
<feature type="transmembrane region" description="Helical" evidence="6">
    <location>
        <begin position="43"/>
        <end position="66"/>
    </location>
</feature>
<accession>A0A1I5X1Z5</accession>
<feature type="transmembrane region" description="Helical" evidence="6">
    <location>
        <begin position="272"/>
        <end position="289"/>
    </location>
</feature>
<evidence type="ECO:0000313" key="8">
    <source>
        <dbReference type="Proteomes" id="UP000243106"/>
    </source>
</evidence>
<feature type="transmembrane region" description="Helical" evidence="6">
    <location>
        <begin position="87"/>
        <end position="110"/>
    </location>
</feature>